<evidence type="ECO:0000256" key="2">
    <source>
        <dbReference type="ARBA" id="ARBA00012438"/>
    </source>
</evidence>
<dbReference type="InterPro" id="IPR005467">
    <property type="entry name" value="His_kinase_dom"/>
</dbReference>
<dbReference type="Pfam" id="PF00512">
    <property type="entry name" value="HisKA"/>
    <property type="match status" value="1"/>
</dbReference>
<evidence type="ECO:0000256" key="7">
    <source>
        <dbReference type="ARBA" id="ARBA00022989"/>
    </source>
</evidence>
<dbReference type="GO" id="GO:0000155">
    <property type="term" value="F:phosphorelay sensor kinase activity"/>
    <property type="evidence" value="ECO:0007669"/>
    <property type="project" value="InterPro"/>
</dbReference>
<dbReference type="SUPFAM" id="SSF55874">
    <property type="entry name" value="ATPase domain of HSP90 chaperone/DNA topoisomerase II/histidine kinase"/>
    <property type="match status" value="1"/>
</dbReference>
<feature type="transmembrane region" description="Helical" evidence="8">
    <location>
        <begin position="12"/>
        <end position="34"/>
    </location>
</feature>
<evidence type="ECO:0000313" key="11">
    <source>
        <dbReference type="Proteomes" id="UP000606935"/>
    </source>
</evidence>
<dbReference type="AlphaFoldDB" id="A0A918DJN7"/>
<dbReference type="InterPro" id="IPR003661">
    <property type="entry name" value="HisK_dim/P_dom"/>
</dbReference>
<dbReference type="RefSeq" id="WP_188694595.1">
    <property type="nucleotide sequence ID" value="NZ_BMLS01000003.1"/>
</dbReference>
<dbReference type="InterPro" id="IPR036890">
    <property type="entry name" value="HATPase_C_sf"/>
</dbReference>
<dbReference type="EMBL" id="BMLS01000003">
    <property type="protein sequence ID" value="GGO69734.1"/>
    <property type="molecule type" value="Genomic_DNA"/>
</dbReference>
<comment type="catalytic activity">
    <reaction evidence="1">
        <text>ATP + protein L-histidine = ADP + protein N-phospho-L-histidine.</text>
        <dbReference type="EC" id="2.7.13.3"/>
    </reaction>
</comment>
<evidence type="ECO:0000259" key="9">
    <source>
        <dbReference type="PROSITE" id="PS50109"/>
    </source>
</evidence>
<keyword evidence="6" id="KW-0418">Kinase</keyword>
<dbReference type="InterPro" id="IPR050428">
    <property type="entry name" value="TCS_sensor_his_kinase"/>
</dbReference>
<dbReference type="Proteomes" id="UP000606935">
    <property type="component" value="Unassembled WGS sequence"/>
</dbReference>
<dbReference type="InterPro" id="IPR003594">
    <property type="entry name" value="HATPase_dom"/>
</dbReference>
<dbReference type="Gene3D" id="1.10.287.130">
    <property type="match status" value="1"/>
</dbReference>
<proteinExistence type="predicted"/>
<organism evidence="10 11">
    <name type="scientific">Bowmanella pacifica</name>
    <dbReference type="NCBI Taxonomy" id="502051"/>
    <lineage>
        <taxon>Bacteria</taxon>
        <taxon>Pseudomonadati</taxon>
        <taxon>Pseudomonadota</taxon>
        <taxon>Gammaproteobacteria</taxon>
        <taxon>Alteromonadales</taxon>
        <taxon>Alteromonadaceae</taxon>
        <taxon>Bowmanella</taxon>
    </lineage>
</organism>
<dbReference type="Pfam" id="PF02518">
    <property type="entry name" value="HATPase_c"/>
    <property type="match status" value="1"/>
</dbReference>
<keyword evidence="4" id="KW-0808">Transferase</keyword>
<keyword evidence="7 8" id="KW-1133">Transmembrane helix</keyword>
<protein>
    <recommendedName>
        <fullName evidence="2">histidine kinase</fullName>
        <ecNumber evidence="2">2.7.13.3</ecNumber>
    </recommendedName>
</protein>
<keyword evidence="5 8" id="KW-0812">Transmembrane</keyword>
<dbReference type="CDD" id="cd00075">
    <property type="entry name" value="HATPase"/>
    <property type="match status" value="1"/>
</dbReference>
<dbReference type="EC" id="2.7.13.3" evidence="2"/>
<evidence type="ECO:0000256" key="6">
    <source>
        <dbReference type="ARBA" id="ARBA00022777"/>
    </source>
</evidence>
<dbReference type="SUPFAM" id="SSF47384">
    <property type="entry name" value="Homodimeric domain of signal transducing histidine kinase"/>
    <property type="match status" value="1"/>
</dbReference>
<keyword evidence="8" id="KW-0472">Membrane</keyword>
<feature type="domain" description="Histidine kinase" evidence="9">
    <location>
        <begin position="212"/>
        <end position="409"/>
    </location>
</feature>
<comment type="caution">
    <text evidence="10">The sequence shown here is derived from an EMBL/GenBank/DDBJ whole genome shotgun (WGS) entry which is preliminary data.</text>
</comment>
<dbReference type="SMART" id="SM00388">
    <property type="entry name" value="HisKA"/>
    <property type="match status" value="1"/>
</dbReference>
<keyword evidence="11" id="KW-1185">Reference proteome</keyword>
<dbReference type="PANTHER" id="PTHR45436:SF16">
    <property type="entry name" value="HISTIDINE KINASE"/>
    <property type="match status" value="1"/>
</dbReference>
<gene>
    <name evidence="10" type="ORF">GCM10010982_21590</name>
</gene>
<evidence type="ECO:0000256" key="1">
    <source>
        <dbReference type="ARBA" id="ARBA00000085"/>
    </source>
</evidence>
<reference evidence="10" key="1">
    <citation type="journal article" date="2014" name="Int. J. Syst. Evol. Microbiol.">
        <title>Complete genome sequence of Corynebacterium casei LMG S-19264T (=DSM 44701T), isolated from a smear-ripened cheese.</title>
        <authorList>
            <consortium name="US DOE Joint Genome Institute (JGI-PGF)"/>
            <person name="Walter F."/>
            <person name="Albersmeier A."/>
            <person name="Kalinowski J."/>
            <person name="Ruckert C."/>
        </authorList>
    </citation>
    <scope>NUCLEOTIDE SEQUENCE</scope>
    <source>
        <strain evidence="10">CGMCC 1.7086</strain>
    </source>
</reference>
<reference evidence="10" key="2">
    <citation type="submission" date="2020-09" db="EMBL/GenBank/DDBJ databases">
        <authorList>
            <person name="Sun Q."/>
            <person name="Zhou Y."/>
        </authorList>
    </citation>
    <scope>NUCLEOTIDE SEQUENCE</scope>
    <source>
        <strain evidence="10">CGMCC 1.7086</strain>
    </source>
</reference>
<dbReference type="Gene3D" id="3.30.565.10">
    <property type="entry name" value="Histidine kinase-like ATPase, C-terminal domain"/>
    <property type="match status" value="1"/>
</dbReference>
<sequence>MQRHSLKYRLLFNIGLVTCLTALLFGLVSFLFAYDIEDRFFNRLLEDEATRLSHDNTSTPHLPFIQVYPSMNALPRAVLSVLSDEPQRREVGLTDGRHFHFRKLSDGRVLLAEVSDYLVVRQMKSGMLVFLLVCLAIVLAGALWLALFTANRLLRPLSQLTRQVEDLPIKPLVSGFSQHFPHNEVGVLARVLDQQMQRIQCFVQREQQFTRDVSHELRTPLTVFEGALTLLKETPLQPRQLQLVSRLEDNKSSMQQCIAGLLALAREENLQHQNVRLQNALEQALLPYLDALAMDSLSLDVEHNFKISIPPAVLNIILTNLISNAIAHGQGGLNIHLQRATLSIVNQGPEINKALQPNLFAAGIKGVQSQGLGMGLSIVKRLCDQYQVAITCRSDNTGTCFELNFSALLAHSENA</sequence>
<evidence type="ECO:0000256" key="4">
    <source>
        <dbReference type="ARBA" id="ARBA00022679"/>
    </source>
</evidence>
<dbReference type="GO" id="GO:0005886">
    <property type="term" value="C:plasma membrane"/>
    <property type="evidence" value="ECO:0007669"/>
    <property type="project" value="TreeGrafter"/>
</dbReference>
<evidence type="ECO:0000256" key="8">
    <source>
        <dbReference type="SAM" id="Phobius"/>
    </source>
</evidence>
<evidence type="ECO:0000256" key="5">
    <source>
        <dbReference type="ARBA" id="ARBA00022692"/>
    </source>
</evidence>
<dbReference type="SMART" id="SM00387">
    <property type="entry name" value="HATPase_c"/>
    <property type="match status" value="1"/>
</dbReference>
<dbReference type="InterPro" id="IPR036097">
    <property type="entry name" value="HisK_dim/P_sf"/>
</dbReference>
<dbReference type="PROSITE" id="PS50109">
    <property type="entry name" value="HIS_KIN"/>
    <property type="match status" value="1"/>
</dbReference>
<dbReference type="Gene3D" id="6.10.340.10">
    <property type="match status" value="1"/>
</dbReference>
<dbReference type="PANTHER" id="PTHR45436">
    <property type="entry name" value="SENSOR HISTIDINE KINASE YKOH"/>
    <property type="match status" value="1"/>
</dbReference>
<evidence type="ECO:0000256" key="3">
    <source>
        <dbReference type="ARBA" id="ARBA00022553"/>
    </source>
</evidence>
<dbReference type="CDD" id="cd00082">
    <property type="entry name" value="HisKA"/>
    <property type="match status" value="1"/>
</dbReference>
<keyword evidence="3" id="KW-0597">Phosphoprotein</keyword>
<evidence type="ECO:0000313" key="10">
    <source>
        <dbReference type="EMBL" id="GGO69734.1"/>
    </source>
</evidence>
<accession>A0A918DJN7</accession>
<feature type="transmembrane region" description="Helical" evidence="8">
    <location>
        <begin position="127"/>
        <end position="148"/>
    </location>
</feature>
<name>A0A918DJN7_9ALTE</name>